<feature type="transmembrane region" description="Helical" evidence="7">
    <location>
        <begin position="225"/>
        <end position="245"/>
    </location>
</feature>
<dbReference type="PANTHER" id="PTHR42718">
    <property type="entry name" value="MAJOR FACILITATOR SUPERFAMILY MULTIDRUG TRANSPORTER MFSC"/>
    <property type="match status" value="1"/>
</dbReference>
<evidence type="ECO:0000313" key="10">
    <source>
        <dbReference type="Proteomes" id="UP000006681"/>
    </source>
</evidence>
<evidence type="ECO:0000256" key="6">
    <source>
        <dbReference type="ARBA" id="ARBA00023136"/>
    </source>
</evidence>
<sequence length="468" mass="50815">MIKLSSGRKKLILFTTSLAAFQTPYNSTVLSFITPVLGRYFHVPLDVLIYVPIIYLIPLPTLMITLGRLSDIYGRVRMFRVGFILFLIGSILGSLAPNIYVLIIASLIMGFGSSILSPGSAAIVSQVFPEGERGFALGINAMAVYLGLTSAPFFGGLITQFLGWRFVLIITTVLTAVGLAISWLSMEGIELPRRVVRVDYLGALTFTLAILSIVMYLILSAVSGWLRYLYLLIIGIASLTAFIVIERKVVNPMLDLNLFTRNVSFMAGNITALLNYISTYSVPFLFSLYLQVVLGYNPFIAGLILVSEPVFMAALSPVSGKLSDKYGSREIAALGMGLIGLAFVMLLLLNIKYAIYIAISLMVLGIGFGFFSAPNTNSVMGSVTPDKYGVASGVLGTMRFMGQLLSITVASAILVSYLGRYAGLYLFTGIMMGNITVYQSFITGLRIVLVISAVLSFLGVYTSLLREK</sequence>
<dbReference type="eggNOG" id="arCOG00144">
    <property type="taxonomic scope" value="Archaea"/>
</dbReference>
<feature type="transmembrane region" description="Helical" evidence="7">
    <location>
        <begin position="78"/>
        <end position="96"/>
    </location>
</feature>
<evidence type="ECO:0000256" key="4">
    <source>
        <dbReference type="ARBA" id="ARBA00022692"/>
    </source>
</evidence>
<keyword evidence="5 7" id="KW-1133">Transmembrane helix</keyword>
<keyword evidence="4 7" id="KW-0812">Transmembrane</keyword>
<feature type="transmembrane region" description="Helical" evidence="7">
    <location>
        <begin position="404"/>
        <end position="427"/>
    </location>
</feature>
<dbReference type="Gene3D" id="1.20.1250.20">
    <property type="entry name" value="MFS general substrate transporter like domains"/>
    <property type="match status" value="2"/>
</dbReference>
<dbReference type="GeneID" id="9752597"/>
<keyword evidence="2" id="KW-0813">Transport</keyword>
<keyword evidence="10" id="KW-1185">Reference proteome</keyword>
<dbReference type="OrthoDB" id="117970at2157"/>
<dbReference type="EMBL" id="CP002100">
    <property type="protein sequence ID" value="ADN51035.1"/>
    <property type="molecule type" value="Genomic_DNA"/>
</dbReference>
<protein>
    <submittedName>
        <fullName evidence="9">Major facilitator superfamily MFS_1</fullName>
    </submittedName>
</protein>
<dbReference type="GO" id="GO:0022857">
    <property type="term" value="F:transmembrane transporter activity"/>
    <property type="evidence" value="ECO:0007669"/>
    <property type="project" value="InterPro"/>
</dbReference>
<evidence type="ECO:0000256" key="7">
    <source>
        <dbReference type="SAM" id="Phobius"/>
    </source>
</evidence>
<keyword evidence="3" id="KW-1003">Cell membrane</keyword>
<reference evidence="10" key="2">
    <citation type="journal article" date="2010" name="Stand. Genomic Sci.">
        <title>Complete genome sequence of Vulcanisaeta distributa type strain (IC-017T).</title>
        <authorList>
            <person name="Mavromatis K."/>
            <person name="Sikorski J."/>
            <person name="Pabst E."/>
            <person name="Teshima H."/>
            <person name="Lapidus A."/>
            <person name="Lucas S."/>
            <person name="Nolan M."/>
            <person name="Glavina Del Rio T."/>
            <person name="Cheng J."/>
            <person name="Bruce D."/>
            <person name="Goodwin L."/>
            <person name="Pitluck S."/>
            <person name="Liolios K."/>
            <person name="Ivanova N."/>
            <person name="Mikhailova N."/>
            <person name="Pati A."/>
            <person name="Chen A."/>
            <person name="Palaniappan K."/>
            <person name="Land M."/>
            <person name="Hauser L."/>
            <person name="Chang Y."/>
            <person name="Jeffries C."/>
            <person name="Rohde M."/>
            <person name="Spring S."/>
            <person name="Goker M."/>
            <person name="Wirth R."/>
            <person name="Woyke T."/>
            <person name="Bristow J."/>
            <person name="Eisen J."/>
            <person name="Markowitz V."/>
            <person name="Hugenholtz P."/>
            <person name="Klenk H."/>
            <person name="Kyrpides N."/>
        </authorList>
    </citation>
    <scope>NUCLEOTIDE SEQUENCE [LARGE SCALE GENOMIC DNA]</scope>
    <source>
        <strain evidence="10">DSM 14429 / JCM 11212 / NBRC 100878 / IC-017</strain>
    </source>
</reference>
<evidence type="ECO:0000313" key="9">
    <source>
        <dbReference type="EMBL" id="ADN51035.1"/>
    </source>
</evidence>
<evidence type="ECO:0000259" key="8">
    <source>
        <dbReference type="PROSITE" id="PS50850"/>
    </source>
</evidence>
<feature type="transmembrane region" description="Helical" evidence="7">
    <location>
        <begin position="198"/>
        <end position="219"/>
    </location>
</feature>
<dbReference type="Pfam" id="PF07690">
    <property type="entry name" value="MFS_1"/>
    <property type="match status" value="1"/>
</dbReference>
<evidence type="ECO:0000256" key="3">
    <source>
        <dbReference type="ARBA" id="ARBA00022475"/>
    </source>
</evidence>
<dbReference type="GO" id="GO:0005886">
    <property type="term" value="C:plasma membrane"/>
    <property type="evidence" value="ECO:0007669"/>
    <property type="project" value="UniProtKB-SubCell"/>
</dbReference>
<feature type="transmembrane region" description="Helical" evidence="7">
    <location>
        <begin position="447"/>
        <end position="465"/>
    </location>
</feature>
<dbReference type="KEGG" id="vdi:Vdis_1657"/>
<dbReference type="PANTHER" id="PTHR42718:SF46">
    <property type="entry name" value="BLR6921 PROTEIN"/>
    <property type="match status" value="1"/>
</dbReference>
<gene>
    <name evidence="9" type="ordered locus">Vdis_1657</name>
</gene>
<dbReference type="AlphaFoldDB" id="E1QTW8"/>
<dbReference type="STRING" id="572478.Vdis_1657"/>
<feature type="transmembrane region" description="Helical" evidence="7">
    <location>
        <begin position="355"/>
        <end position="373"/>
    </location>
</feature>
<evidence type="ECO:0000256" key="2">
    <source>
        <dbReference type="ARBA" id="ARBA00022448"/>
    </source>
</evidence>
<evidence type="ECO:0000256" key="5">
    <source>
        <dbReference type="ARBA" id="ARBA00022989"/>
    </source>
</evidence>
<feature type="transmembrane region" description="Helical" evidence="7">
    <location>
        <begin position="296"/>
        <end position="319"/>
    </location>
</feature>
<accession>E1QTW8</accession>
<evidence type="ECO:0000256" key="1">
    <source>
        <dbReference type="ARBA" id="ARBA00004651"/>
    </source>
</evidence>
<feature type="transmembrane region" description="Helical" evidence="7">
    <location>
        <begin position="47"/>
        <end position="66"/>
    </location>
</feature>
<dbReference type="InterPro" id="IPR011701">
    <property type="entry name" value="MFS"/>
</dbReference>
<feature type="transmembrane region" description="Helical" evidence="7">
    <location>
        <begin position="135"/>
        <end position="158"/>
    </location>
</feature>
<feature type="domain" description="Major facilitator superfamily (MFS) profile" evidence="8">
    <location>
        <begin position="12"/>
        <end position="468"/>
    </location>
</feature>
<feature type="transmembrane region" description="Helical" evidence="7">
    <location>
        <begin position="331"/>
        <end position="349"/>
    </location>
</feature>
<feature type="transmembrane region" description="Helical" evidence="7">
    <location>
        <begin position="164"/>
        <end position="186"/>
    </location>
</feature>
<dbReference type="InterPro" id="IPR036259">
    <property type="entry name" value="MFS_trans_sf"/>
</dbReference>
<proteinExistence type="predicted"/>
<reference evidence="9 10" key="1">
    <citation type="journal article" date="2010" name="Stand. Genomic Sci.">
        <title>Complete genome sequence of Vulcanisaeta distributa type strain (IC-017).</title>
        <authorList>
            <person name="Mavromatis K."/>
            <person name="Sikorski J."/>
            <person name="Pabst E."/>
            <person name="Teshima H."/>
            <person name="Lapidus A."/>
            <person name="Lucas S."/>
            <person name="Nolan M."/>
            <person name="Glavina Del Rio T."/>
            <person name="Cheng J.F."/>
            <person name="Bruce D."/>
            <person name="Goodwin L."/>
            <person name="Pitluck S."/>
            <person name="Liolios K."/>
            <person name="Ivanova N."/>
            <person name="Mikhailova N."/>
            <person name="Pati A."/>
            <person name="Chen A."/>
            <person name="Palaniappan K."/>
            <person name="Land M."/>
            <person name="Hauser L."/>
            <person name="Chang Y.J."/>
            <person name="Jeffries C.D."/>
            <person name="Rohde M."/>
            <person name="Spring S."/>
            <person name="Goker M."/>
            <person name="Wirth R."/>
            <person name="Woyke T."/>
            <person name="Bristow J."/>
            <person name="Eisen J.A."/>
            <person name="Markowitz V."/>
            <person name="Hugenholtz P."/>
            <person name="Klenk H.P."/>
            <person name="Kyrpides N.C."/>
        </authorList>
    </citation>
    <scope>NUCLEOTIDE SEQUENCE [LARGE SCALE GENOMIC DNA]</scope>
    <source>
        <strain evidence="10">DSM 14429 / JCM 11212 / NBRC 100878 / IC-017</strain>
    </source>
</reference>
<dbReference type="Proteomes" id="UP000006681">
    <property type="component" value="Chromosome"/>
</dbReference>
<organism evidence="9 10">
    <name type="scientific">Vulcanisaeta distributa (strain DSM 14429 / JCM 11212 / NBRC 100878 / IC-017)</name>
    <dbReference type="NCBI Taxonomy" id="572478"/>
    <lineage>
        <taxon>Archaea</taxon>
        <taxon>Thermoproteota</taxon>
        <taxon>Thermoprotei</taxon>
        <taxon>Thermoproteales</taxon>
        <taxon>Thermoproteaceae</taxon>
        <taxon>Vulcanisaeta</taxon>
    </lineage>
</organism>
<dbReference type="PROSITE" id="PS50850">
    <property type="entry name" value="MFS"/>
    <property type="match status" value="1"/>
</dbReference>
<dbReference type="RefSeq" id="WP_013336760.1">
    <property type="nucleotide sequence ID" value="NC_014537.1"/>
</dbReference>
<feature type="transmembrane region" description="Helical" evidence="7">
    <location>
        <begin position="266"/>
        <end position="290"/>
    </location>
</feature>
<dbReference type="InterPro" id="IPR020846">
    <property type="entry name" value="MFS_dom"/>
</dbReference>
<comment type="subcellular location">
    <subcellularLocation>
        <location evidence="1">Cell membrane</location>
        <topology evidence="1">Multi-pass membrane protein</topology>
    </subcellularLocation>
</comment>
<dbReference type="HOGENOM" id="CLU_000960_28_3_2"/>
<dbReference type="CDD" id="cd17321">
    <property type="entry name" value="MFS_MMR_MDR_like"/>
    <property type="match status" value="1"/>
</dbReference>
<keyword evidence="6 7" id="KW-0472">Membrane</keyword>
<name>E1QTW8_VULDI</name>
<dbReference type="SUPFAM" id="SSF103473">
    <property type="entry name" value="MFS general substrate transporter"/>
    <property type="match status" value="1"/>
</dbReference>